<feature type="region of interest" description="Disordered" evidence="1">
    <location>
        <begin position="1"/>
        <end position="89"/>
    </location>
</feature>
<dbReference type="VEuPathDB" id="FungiDB:PC110_g19563"/>
<organism evidence="2 3">
    <name type="scientific">Phytophthora cactorum</name>
    <dbReference type="NCBI Taxonomy" id="29920"/>
    <lineage>
        <taxon>Eukaryota</taxon>
        <taxon>Sar</taxon>
        <taxon>Stramenopiles</taxon>
        <taxon>Oomycota</taxon>
        <taxon>Peronosporomycetes</taxon>
        <taxon>Peronosporales</taxon>
        <taxon>Peronosporaceae</taxon>
        <taxon>Phytophthora</taxon>
    </lineage>
</organism>
<evidence type="ECO:0000256" key="1">
    <source>
        <dbReference type="SAM" id="MobiDB-lite"/>
    </source>
</evidence>
<dbReference type="AlphaFoldDB" id="A0A8T1U4V3"/>
<sequence>MPRRASNRVGVEEVEKWEKGEEEPHADEASSPSRQMKASASTSTLEAAKAQRRKELLRKKKVERRAHAKQRRHDEKKQKREMEKMLEEDAPAVDRVDTLTPCFGDDLPTISKLGFILIEILLLVLFVF</sequence>
<name>A0A8T1U4V3_9STRA</name>
<dbReference type="EMBL" id="JAENGZ010000946">
    <property type="protein sequence ID" value="KAG6952129.1"/>
    <property type="molecule type" value="Genomic_DNA"/>
</dbReference>
<feature type="compositionally biased region" description="Polar residues" evidence="1">
    <location>
        <begin position="30"/>
        <end position="45"/>
    </location>
</feature>
<dbReference type="Proteomes" id="UP000688947">
    <property type="component" value="Unassembled WGS sequence"/>
</dbReference>
<evidence type="ECO:0000313" key="2">
    <source>
        <dbReference type="EMBL" id="KAG6952129.1"/>
    </source>
</evidence>
<proteinExistence type="predicted"/>
<feature type="compositionally biased region" description="Basic and acidic residues" evidence="1">
    <location>
        <begin position="10"/>
        <end position="28"/>
    </location>
</feature>
<gene>
    <name evidence="2" type="ORF">JG687_00013205</name>
</gene>
<protein>
    <submittedName>
        <fullName evidence="2">Uncharacterized protein</fullName>
    </submittedName>
</protein>
<dbReference type="OrthoDB" id="10541880at2759"/>
<feature type="compositionally biased region" description="Basic residues" evidence="1">
    <location>
        <begin position="50"/>
        <end position="71"/>
    </location>
</feature>
<feature type="compositionally biased region" description="Basic and acidic residues" evidence="1">
    <location>
        <begin position="72"/>
        <end position="89"/>
    </location>
</feature>
<evidence type="ECO:0000313" key="3">
    <source>
        <dbReference type="Proteomes" id="UP000688947"/>
    </source>
</evidence>
<comment type="caution">
    <text evidence="2">The sequence shown here is derived from an EMBL/GenBank/DDBJ whole genome shotgun (WGS) entry which is preliminary data.</text>
</comment>
<reference evidence="2" key="1">
    <citation type="submission" date="2021-01" db="EMBL/GenBank/DDBJ databases">
        <title>Phytophthora aleatoria, a newly-described species from Pinus radiata is distinct from Phytophthora cactorum isolates based on comparative genomics.</title>
        <authorList>
            <person name="Mcdougal R."/>
            <person name="Panda P."/>
            <person name="Williams N."/>
            <person name="Studholme D.J."/>
        </authorList>
    </citation>
    <scope>NUCLEOTIDE SEQUENCE</scope>
    <source>
        <strain evidence="2">NZFS 3830</strain>
    </source>
</reference>
<accession>A0A8T1U4V3</accession>